<accession>A0A5C6FIM9</accession>
<dbReference type="Gene3D" id="3.90.79.10">
    <property type="entry name" value="Nucleoside Triphosphate Pyrophosphohydrolase"/>
    <property type="match status" value="1"/>
</dbReference>
<comment type="cofactor">
    <cofactor evidence="1">
        <name>Mn(2+)</name>
        <dbReference type="ChEBI" id="CHEBI:29035"/>
    </cofactor>
</comment>
<dbReference type="GO" id="GO:0010945">
    <property type="term" value="F:coenzyme A diphosphatase activity"/>
    <property type="evidence" value="ECO:0007669"/>
    <property type="project" value="InterPro"/>
</dbReference>
<evidence type="ECO:0000313" key="9">
    <source>
        <dbReference type="Proteomes" id="UP000318288"/>
    </source>
</evidence>
<comment type="cofactor">
    <cofactor evidence="2">
        <name>Mg(2+)</name>
        <dbReference type="ChEBI" id="CHEBI:18420"/>
    </cofactor>
</comment>
<keyword evidence="4 8" id="KW-0378">Hydrolase</keyword>
<dbReference type="InterPro" id="IPR015797">
    <property type="entry name" value="NUDIX_hydrolase-like_dom_sf"/>
</dbReference>
<dbReference type="InterPro" id="IPR045121">
    <property type="entry name" value="CoAse"/>
</dbReference>
<evidence type="ECO:0000256" key="6">
    <source>
        <dbReference type="ARBA" id="ARBA00023211"/>
    </source>
</evidence>
<name>A0A5C6FIM9_9BACT</name>
<keyword evidence="5" id="KW-0460">Magnesium</keyword>
<keyword evidence="6" id="KW-0464">Manganese</keyword>
<evidence type="ECO:0000256" key="5">
    <source>
        <dbReference type="ARBA" id="ARBA00022842"/>
    </source>
</evidence>
<dbReference type="InterPro" id="IPR000086">
    <property type="entry name" value="NUDIX_hydrolase_dom"/>
</dbReference>
<dbReference type="PROSITE" id="PS00893">
    <property type="entry name" value="NUDIX_BOX"/>
    <property type="match status" value="1"/>
</dbReference>
<gene>
    <name evidence="8" type="ORF">Poly51_07190</name>
</gene>
<dbReference type="SUPFAM" id="SSF55811">
    <property type="entry name" value="Nudix"/>
    <property type="match status" value="1"/>
</dbReference>
<evidence type="ECO:0000259" key="7">
    <source>
        <dbReference type="PROSITE" id="PS51462"/>
    </source>
</evidence>
<dbReference type="PANTHER" id="PTHR12992">
    <property type="entry name" value="NUDIX HYDROLASE"/>
    <property type="match status" value="1"/>
</dbReference>
<dbReference type="InterPro" id="IPR020084">
    <property type="entry name" value="NUDIX_hydrolase_CS"/>
</dbReference>
<dbReference type="PROSITE" id="PS51462">
    <property type="entry name" value="NUDIX"/>
    <property type="match status" value="1"/>
</dbReference>
<evidence type="ECO:0000256" key="2">
    <source>
        <dbReference type="ARBA" id="ARBA00001946"/>
    </source>
</evidence>
<sequence length="228" mass="25126">MNSREMAELIERCLAATSGRRFRSPISPTLSYGRHRGPVPSRSRVAAVAVALYRDQNDGWTIPLTLRPMTLSHHGGQISLPGGQVDPGESIREAAIREFDEELGVLPNVQAFCGQLASQYVYASGNVVHPVVMVIDPPRGVWKPDPIEVEHVISLPLRVLVDPKYRAAIVKTRPIQRVDAASDESVDAGSMRFRAGAIRYDGHEIWGATGMILDQLAHLLLPYVNQFD</sequence>
<reference evidence="8 9" key="1">
    <citation type="submission" date="2019-02" db="EMBL/GenBank/DDBJ databases">
        <title>Deep-cultivation of Planctomycetes and their phenomic and genomic characterization uncovers novel biology.</title>
        <authorList>
            <person name="Wiegand S."/>
            <person name="Jogler M."/>
            <person name="Boedeker C."/>
            <person name="Pinto D."/>
            <person name="Vollmers J."/>
            <person name="Rivas-Marin E."/>
            <person name="Kohn T."/>
            <person name="Peeters S.H."/>
            <person name="Heuer A."/>
            <person name="Rast P."/>
            <person name="Oberbeckmann S."/>
            <person name="Bunk B."/>
            <person name="Jeske O."/>
            <person name="Meyerdierks A."/>
            <person name="Storesund J.E."/>
            <person name="Kallscheuer N."/>
            <person name="Luecker S."/>
            <person name="Lage O.M."/>
            <person name="Pohl T."/>
            <person name="Merkel B.J."/>
            <person name="Hornburger P."/>
            <person name="Mueller R.-W."/>
            <person name="Bruemmer F."/>
            <person name="Labrenz M."/>
            <person name="Spormann A.M."/>
            <person name="Op Den Camp H."/>
            <person name="Overmann J."/>
            <person name="Amann R."/>
            <person name="Jetten M.S.M."/>
            <person name="Mascher T."/>
            <person name="Medema M.H."/>
            <person name="Devos D.P."/>
            <person name="Kaster A.-K."/>
            <person name="Ovreas L."/>
            <person name="Rohde M."/>
            <person name="Galperin M.Y."/>
            <person name="Jogler C."/>
        </authorList>
    </citation>
    <scope>NUCLEOTIDE SEQUENCE [LARGE SCALE GENOMIC DNA]</scope>
    <source>
        <strain evidence="8 9">Poly51</strain>
    </source>
</reference>
<protein>
    <submittedName>
        <fullName evidence="8">Putative NUDIX hydrolase</fullName>
    </submittedName>
</protein>
<dbReference type="GO" id="GO:0046872">
    <property type="term" value="F:metal ion binding"/>
    <property type="evidence" value="ECO:0007669"/>
    <property type="project" value="UniProtKB-KW"/>
</dbReference>
<organism evidence="8 9">
    <name type="scientific">Rubripirellula tenax</name>
    <dbReference type="NCBI Taxonomy" id="2528015"/>
    <lineage>
        <taxon>Bacteria</taxon>
        <taxon>Pseudomonadati</taxon>
        <taxon>Planctomycetota</taxon>
        <taxon>Planctomycetia</taxon>
        <taxon>Pirellulales</taxon>
        <taxon>Pirellulaceae</taxon>
        <taxon>Rubripirellula</taxon>
    </lineage>
</organism>
<keyword evidence="3" id="KW-0479">Metal-binding</keyword>
<dbReference type="EMBL" id="SJPW01000001">
    <property type="protein sequence ID" value="TWU60443.1"/>
    <property type="molecule type" value="Genomic_DNA"/>
</dbReference>
<keyword evidence="9" id="KW-1185">Reference proteome</keyword>
<dbReference type="Proteomes" id="UP000318288">
    <property type="component" value="Unassembled WGS sequence"/>
</dbReference>
<dbReference type="RefSeq" id="WP_146454246.1">
    <property type="nucleotide sequence ID" value="NZ_SJPW01000001.1"/>
</dbReference>
<evidence type="ECO:0000256" key="3">
    <source>
        <dbReference type="ARBA" id="ARBA00022723"/>
    </source>
</evidence>
<dbReference type="AlphaFoldDB" id="A0A5C6FIM9"/>
<comment type="caution">
    <text evidence="8">The sequence shown here is derived from an EMBL/GenBank/DDBJ whole genome shotgun (WGS) entry which is preliminary data.</text>
</comment>
<dbReference type="Pfam" id="PF00293">
    <property type="entry name" value="NUDIX"/>
    <property type="match status" value="1"/>
</dbReference>
<dbReference type="OrthoDB" id="9802805at2"/>
<evidence type="ECO:0000256" key="1">
    <source>
        <dbReference type="ARBA" id="ARBA00001936"/>
    </source>
</evidence>
<evidence type="ECO:0000313" key="8">
    <source>
        <dbReference type="EMBL" id="TWU60443.1"/>
    </source>
</evidence>
<dbReference type="PANTHER" id="PTHR12992:SF11">
    <property type="entry name" value="MITOCHONDRIAL COENZYME A DIPHOSPHATASE NUDT8"/>
    <property type="match status" value="1"/>
</dbReference>
<feature type="domain" description="Nudix hydrolase" evidence="7">
    <location>
        <begin position="43"/>
        <end position="178"/>
    </location>
</feature>
<dbReference type="CDD" id="cd03426">
    <property type="entry name" value="NUDIX_CoAse_Nudt7"/>
    <property type="match status" value="1"/>
</dbReference>
<proteinExistence type="predicted"/>
<evidence type="ECO:0000256" key="4">
    <source>
        <dbReference type="ARBA" id="ARBA00022801"/>
    </source>
</evidence>